<accession>A0AAD3H6U1</accession>
<evidence type="ECO:0008006" key="3">
    <source>
        <dbReference type="Google" id="ProtNLM"/>
    </source>
</evidence>
<dbReference type="Proteomes" id="UP001054902">
    <property type="component" value="Unassembled WGS sequence"/>
</dbReference>
<dbReference type="SUPFAM" id="SSF52058">
    <property type="entry name" value="L domain-like"/>
    <property type="match status" value="1"/>
</dbReference>
<dbReference type="InterPro" id="IPR032675">
    <property type="entry name" value="LRR_dom_sf"/>
</dbReference>
<dbReference type="InterPro" id="IPR026906">
    <property type="entry name" value="LRR_5"/>
</dbReference>
<organism evidence="1 2">
    <name type="scientific">Chaetoceros tenuissimus</name>
    <dbReference type="NCBI Taxonomy" id="426638"/>
    <lineage>
        <taxon>Eukaryota</taxon>
        <taxon>Sar</taxon>
        <taxon>Stramenopiles</taxon>
        <taxon>Ochrophyta</taxon>
        <taxon>Bacillariophyta</taxon>
        <taxon>Coscinodiscophyceae</taxon>
        <taxon>Chaetocerotophycidae</taxon>
        <taxon>Chaetocerotales</taxon>
        <taxon>Chaetocerotaceae</taxon>
        <taxon>Chaetoceros</taxon>
    </lineage>
</organism>
<dbReference type="EMBL" id="BLLK01000045">
    <property type="protein sequence ID" value="GFH52550.1"/>
    <property type="molecule type" value="Genomic_DNA"/>
</dbReference>
<comment type="caution">
    <text evidence="1">The sequence shown here is derived from an EMBL/GenBank/DDBJ whole genome shotgun (WGS) entry which is preliminary data.</text>
</comment>
<sequence>MNFYELTKKEWVEISKKYKDGGVHMYKGKRTLFYKGEKLWKTDSRWYGAQLWEGGIERYGGPINYSEEERESWEVIIVLPGVEIIPNQTFMYCTKVEVIIMADTVTRVERFALSECHSLKFIRFSRNLEYIGDSAIRYCTSLTSVFIPDSCGEIHDWVLDGCEKLTIFNVPRDHIELGINVIAKTALIKHSPFQTDKNWDYFEQEKEVNEWIKTRHKKFPLHQLCCSENPTFNQNIPTKEQCLEKDDCGWTPLIYLMYNYTVEFDVIEQMMTIGGKDLPGIPNSKSSDEDLQENETVEKAYAKELPDITNSKSLDKGSALVPHESLLLYDLLVELDNYRNLFEDDEKEWIPSEIKIFNKSEDDLGDSSKAATYNEARSTLKDDVDKYIEDSAIAEKLNLINCNEQLIKTLAQSLRTLIRVRNEQGVSFAQELMAIFQKFDNLKESIDEVFQNRYERFKQQVFTSRSWYVDNIHSLETLENEYYICVKAILLLALIYLASDDNKPKEIVELKKCKIDLIRQHKTRVRMKEKAERIIKARAWFLGVTEEEIIKHLMRSN</sequence>
<keyword evidence="2" id="KW-1185">Reference proteome</keyword>
<proteinExistence type="predicted"/>
<dbReference type="AlphaFoldDB" id="A0AAD3H6U1"/>
<evidence type="ECO:0000313" key="1">
    <source>
        <dbReference type="EMBL" id="GFH52550.1"/>
    </source>
</evidence>
<evidence type="ECO:0000313" key="2">
    <source>
        <dbReference type="Proteomes" id="UP001054902"/>
    </source>
</evidence>
<name>A0AAD3H6U1_9STRA</name>
<reference evidence="1 2" key="1">
    <citation type="journal article" date="2021" name="Sci. Rep.">
        <title>The genome of the diatom Chaetoceros tenuissimus carries an ancient integrated fragment of an extant virus.</title>
        <authorList>
            <person name="Hongo Y."/>
            <person name="Kimura K."/>
            <person name="Takaki Y."/>
            <person name="Yoshida Y."/>
            <person name="Baba S."/>
            <person name="Kobayashi G."/>
            <person name="Nagasaki K."/>
            <person name="Hano T."/>
            <person name="Tomaru Y."/>
        </authorList>
    </citation>
    <scope>NUCLEOTIDE SEQUENCE [LARGE SCALE GENOMIC DNA]</scope>
    <source>
        <strain evidence="1 2">NIES-3715</strain>
    </source>
</reference>
<protein>
    <recommendedName>
        <fullName evidence="3">Leucine-rich repeat domain-containing protein</fullName>
    </recommendedName>
</protein>
<dbReference type="Gene3D" id="3.80.10.10">
    <property type="entry name" value="Ribonuclease Inhibitor"/>
    <property type="match status" value="1"/>
</dbReference>
<dbReference type="Pfam" id="PF13306">
    <property type="entry name" value="LRR_5"/>
    <property type="match status" value="1"/>
</dbReference>
<gene>
    <name evidence="1" type="ORF">CTEN210_09026</name>
</gene>